<evidence type="ECO:0000313" key="1">
    <source>
        <dbReference type="EMBL" id="TFE19362.1"/>
    </source>
</evidence>
<reference evidence="1 2" key="1">
    <citation type="submission" date="2019-03" db="EMBL/GenBank/DDBJ databases">
        <title>Cohnella endophytica sp. nov., a novel endophytic bacterium isolated from bark of Sonneratia apetala.</title>
        <authorList>
            <person name="Tuo L."/>
        </authorList>
    </citation>
    <scope>NUCLEOTIDE SEQUENCE [LARGE SCALE GENOMIC DNA]</scope>
    <source>
        <strain evidence="1 2">CCTCC AB 208254</strain>
    </source>
</reference>
<comment type="caution">
    <text evidence="1">The sequence shown here is derived from an EMBL/GenBank/DDBJ whole genome shotgun (WGS) entry which is preliminary data.</text>
</comment>
<dbReference type="OrthoDB" id="9784036at2"/>
<dbReference type="Proteomes" id="UP000297900">
    <property type="component" value="Unassembled WGS sequence"/>
</dbReference>
<gene>
    <name evidence="1" type="ORF">E2980_23450</name>
</gene>
<dbReference type="Gene3D" id="3.40.50.1820">
    <property type="entry name" value="alpha/beta hydrolase"/>
    <property type="match status" value="1"/>
</dbReference>
<name>A0A4Y8LMZ3_9BACL</name>
<proteinExistence type="predicted"/>
<protein>
    <submittedName>
        <fullName evidence="1">Alpha/beta hydrolase</fullName>
    </submittedName>
</protein>
<keyword evidence="1" id="KW-0378">Hydrolase</keyword>
<dbReference type="PANTHER" id="PTHR48098">
    <property type="entry name" value="ENTEROCHELIN ESTERASE-RELATED"/>
    <property type="match status" value="1"/>
</dbReference>
<dbReference type="InterPro" id="IPR029058">
    <property type="entry name" value="AB_hydrolase_fold"/>
</dbReference>
<dbReference type="SUPFAM" id="SSF53474">
    <property type="entry name" value="alpha/beta-Hydrolases"/>
    <property type="match status" value="1"/>
</dbReference>
<dbReference type="InterPro" id="IPR050583">
    <property type="entry name" value="Mycobacterial_A85_antigen"/>
</dbReference>
<dbReference type="AlphaFoldDB" id="A0A4Y8LMZ3"/>
<dbReference type="GO" id="GO:0016787">
    <property type="term" value="F:hydrolase activity"/>
    <property type="evidence" value="ECO:0007669"/>
    <property type="project" value="UniProtKB-KW"/>
</dbReference>
<sequence length="255" mass="29292">MNITPFNQERLIRVYLPNGYMEGTKLYPVLYMHDGQTVFRDEDVTDGISLGLKEYLDNNRAEVIVVGIDSNTVGNERVNEFSPWVNVEFSRSYVKDDSLLGGRAEEYLEFIIHELMPIINNKYRTHRDCSYMAGCSLGGLFSIYAACRYPEVFTKVAALSSSFWFNQKEIEDFIISSNLDSINGFYLDCGTKEGTDEQSKSDFVQSQRAVYQILSDKIRNIRFNIVDGAGHNLLAFRERIPDFMSFFSFEVVNDK</sequence>
<dbReference type="InterPro" id="IPR000801">
    <property type="entry name" value="Esterase-like"/>
</dbReference>
<accession>A0A4Y8LMZ3</accession>
<dbReference type="PANTHER" id="PTHR48098:SF6">
    <property type="entry name" value="FERRI-BACILLIBACTIN ESTERASE BESA"/>
    <property type="match status" value="1"/>
</dbReference>
<evidence type="ECO:0000313" key="2">
    <source>
        <dbReference type="Proteomes" id="UP000297900"/>
    </source>
</evidence>
<organism evidence="1 2">
    <name type="scientific">Cohnella luojiensis</name>
    <dbReference type="NCBI Taxonomy" id="652876"/>
    <lineage>
        <taxon>Bacteria</taxon>
        <taxon>Bacillati</taxon>
        <taxon>Bacillota</taxon>
        <taxon>Bacilli</taxon>
        <taxon>Bacillales</taxon>
        <taxon>Paenibacillaceae</taxon>
        <taxon>Cohnella</taxon>
    </lineage>
</organism>
<dbReference type="Pfam" id="PF00756">
    <property type="entry name" value="Esterase"/>
    <property type="match status" value="1"/>
</dbReference>
<keyword evidence="2" id="KW-1185">Reference proteome</keyword>
<dbReference type="EMBL" id="SOMN01000069">
    <property type="protein sequence ID" value="TFE19362.1"/>
    <property type="molecule type" value="Genomic_DNA"/>
</dbReference>